<keyword evidence="2" id="KW-1185">Reference proteome</keyword>
<protein>
    <recommendedName>
        <fullName evidence="3">Head completion/stabilization protein</fullName>
    </recommendedName>
</protein>
<sequence length="153" mass="17379">MSGFVGKTSSNQSLTIPRSGFWPSIDIDDFRKKMRVLDSVENEQAEMALMSALDSTIYELASFEENHSEYDHLEDVPSKEIAGRSRYVYNFERAVYAEAKAQLLEEFFDIDLTRKAGEDRAATGIPKVAELRKESYAAIQTFFNESAIFVELV</sequence>
<reference evidence="2" key="1">
    <citation type="journal article" date="2019" name="Int. J. Syst. Evol. Microbiol.">
        <title>The Global Catalogue of Microorganisms (GCM) 10K type strain sequencing project: providing services to taxonomists for standard genome sequencing and annotation.</title>
        <authorList>
            <consortium name="The Broad Institute Genomics Platform"/>
            <consortium name="The Broad Institute Genome Sequencing Center for Infectious Disease"/>
            <person name="Wu L."/>
            <person name="Ma J."/>
        </authorList>
    </citation>
    <scope>NUCLEOTIDE SEQUENCE [LARGE SCALE GENOMIC DNA]</scope>
    <source>
        <strain evidence="2">JCM 18424</strain>
    </source>
</reference>
<dbReference type="InterPro" id="IPR009225">
    <property type="entry name" value="Phage_head_completion_GpL"/>
</dbReference>
<evidence type="ECO:0000313" key="1">
    <source>
        <dbReference type="EMBL" id="GAA5104182.1"/>
    </source>
</evidence>
<dbReference type="Pfam" id="PF05926">
    <property type="entry name" value="Phage_GPL"/>
    <property type="match status" value="1"/>
</dbReference>
<gene>
    <name evidence="1" type="ORF">GCM10023338_23500</name>
</gene>
<dbReference type="RefSeq" id="WP_077926868.1">
    <property type="nucleotide sequence ID" value="NZ_BAABKE010000011.1"/>
</dbReference>
<evidence type="ECO:0000313" key="2">
    <source>
        <dbReference type="Proteomes" id="UP001500631"/>
    </source>
</evidence>
<accession>A0ABP9N075</accession>
<proteinExistence type="predicted"/>
<dbReference type="EMBL" id="BAABKE010000011">
    <property type="protein sequence ID" value="GAA5104182.1"/>
    <property type="molecule type" value="Genomic_DNA"/>
</dbReference>
<organism evidence="1 2">
    <name type="scientific">Wohlfahrtiimonas larvae</name>
    <dbReference type="NCBI Taxonomy" id="1157986"/>
    <lineage>
        <taxon>Bacteria</taxon>
        <taxon>Pseudomonadati</taxon>
        <taxon>Pseudomonadota</taxon>
        <taxon>Gammaproteobacteria</taxon>
        <taxon>Cardiobacteriales</taxon>
        <taxon>Ignatzschineriaceae</taxon>
        <taxon>Wohlfahrtiimonas</taxon>
    </lineage>
</organism>
<evidence type="ECO:0008006" key="3">
    <source>
        <dbReference type="Google" id="ProtNLM"/>
    </source>
</evidence>
<dbReference type="Proteomes" id="UP001500631">
    <property type="component" value="Unassembled WGS sequence"/>
</dbReference>
<comment type="caution">
    <text evidence="1">The sequence shown here is derived from an EMBL/GenBank/DDBJ whole genome shotgun (WGS) entry which is preliminary data.</text>
</comment>
<name>A0ABP9N075_9GAMM</name>